<dbReference type="EC" id="3.4.24.-" evidence="6"/>
<evidence type="ECO:0000313" key="9">
    <source>
        <dbReference type="Proteomes" id="UP001233999"/>
    </source>
</evidence>
<evidence type="ECO:0000256" key="4">
    <source>
        <dbReference type="ARBA" id="ARBA00022801"/>
    </source>
</evidence>
<dbReference type="GO" id="GO:0004222">
    <property type="term" value="F:metalloendopeptidase activity"/>
    <property type="evidence" value="ECO:0007669"/>
    <property type="project" value="InterPro"/>
</dbReference>
<keyword evidence="2 6" id="KW-0645">Protease</keyword>
<accession>A0AAD8A9V4</accession>
<dbReference type="AlphaFoldDB" id="A0AAD8A9V4"/>
<evidence type="ECO:0000256" key="3">
    <source>
        <dbReference type="ARBA" id="ARBA00022723"/>
    </source>
</evidence>
<dbReference type="Proteomes" id="UP001233999">
    <property type="component" value="Unassembled WGS sequence"/>
</dbReference>
<protein>
    <recommendedName>
        <fullName evidence="6">Mitochondrial inner membrane protease ATP23</fullName>
        <ecNumber evidence="6">3.4.24.-</ecNumber>
    </recommendedName>
</protein>
<evidence type="ECO:0000256" key="7">
    <source>
        <dbReference type="SAM" id="MobiDB-lite"/>
    </source>
</evidence>
<dbReference type="PANTHER" id="PTHR21711">
    <property type="entry name" value="MITOCHONDRIAL INNER MEMBRANE PROTEASE"/>
    <property type="match status" value="1"/>
</dbReference>
<dbReference type="GO" id="GO:0034982">
    <property type="term" value="P:mitochondrial protein processing"/>
    <property type="evidence" value="ECO:0007669"/>
    <property type="project" value="TreeGrafter"/>
</dbReference>
<keyword evidence="5 6" id="KW-0482">Metalloprotease</keyword>
<feature type="compositionally biased region" description="Basic and acidic residues" evidence="7">
    <location>
        <begin position="29"/>
        <end position="43"/>
    </location>
</feature>
<dbReference type="GO" id="GO:0033615">
    <property type="term" value="P:mitochondrial proton-transporting ATP synthase complex assembly"/>
    <property type="evidence" value="ECO:0007669"/>
    <property type="project" value="TreeGrafter"/>
</dbReference>
<evidence type="ECO:0000256" key="2">
    <source>
        <dbReference type="ARBA" id="ARBA00022670"/>
    </source>
</evidence>
<evidence type="ECO:0000256" key="5">
    <source>
        <dbReference type="ARBA" id="ARBA00023049"/>
    </source>
</evidence>
<sequence>EPQCSVVTGVDSTKEGKPSNTEPAVTNKKASENQETEKQDISDPVKWGYDLYPERRGEKYKPSWTSVLFRGEGREQHDKLKCEENVYNCVKNSPLVKLMLGALKSSGCALDIRRHIACEVCDPSVSGGYDPVLNQVVVCQNVARSKGMVQGVLTHEMIHMFDYCRNNLDFKNIDHLACTEIRAANLAHCSFLSAWNQGDASPFRIQQQHQECVKTKAMQSVLAVRKVTEEEARAAVNRVFIRCYNDLEPIGRRLRRNSLDMEKAYLEATIYGYY</sequence>
<dbReference type="EMBL" id="JASPKZ010002688">
    <property type="protein sequence ID" value="KAJ9595149.1"/>
    <property type="molecule type" value="Genomic_DNA"/>
</dbReference>
<keyword evidence="4 6" id="KW-0378">Hydrolase</keyword>
<feature type="region of interest" description="Disordered" evidence="7">
    <location>
        <begin position="1"/>
        <end position="43"/>
    </location>
</feature>
<evidence type="ECO:0000313" key="8">
    <source>
        <dbReference type="EMBL" id="KAJ9595149.1"/>
    </source>
</evidence>
<gene>
    <name evidence="8" type="ORF">L9F63_013557</name>
</gene>
<keyword evidence="9" id="KW-1185">Reference proteome</keyword>
<evidence type="ECO:0000256" key="1">
    <source>
        <dbReference type="ARBA" id="ARBA00009915"/>
    </source>
</evidence>
<dbReference type="GO" id="GO:0005739">
    <property type="term" value="C:mitochondrion"/>
    <property type="evidence" value="ECO:0007669"/>
    <property type="project" value="GOC"/>
</dbReference>
<dbReference type="PANTHER" id="PTHR21711:SF0">
    <property type="entry name" value="MITOCHONDRIAL INNER MEMBRANE PROTEASE ATP23 HOMOLOG"/>
    <property type="match status" value="1"/>
</dbReference>
<dbReference type="InterPro" id="IPR019165">
    <property type="entry name" value="Peptidase_M76_ATP23"/>
</dbReference>
<name>A0AAD8A9V4_DIPPU</name>
<dbReference type="Pfam" id="PF09768">
    <property type="entry name" value="Peptidase_M76"/>
    <property type="match status" value="1"/>
</dbReference>
<organism evidence="8 9">
    <name type="scientific">Diploptera punctata</name>
    <name type="common">Pacific beetle cockroach</name>
    <dbReference type="NCBI Taxonomy" id="6984"/>
    <lineage>
        <taxon>Eukaryota</taxon>
        <taxon>Metazoa</taxon>
        <taxon>Ecdysozoa</taxon>
        <taxon>Arthropoda</taxon>
        <taxon>Hexapoda</taxon>
        <taxon>Insecta</taxon>
        <taxon>Pterygota</taxon>
        <taxon>Neoptera</taxon>
        <taxon>Polyneoptera</taxon>
        <taxon>Dictyoptera</taxon>
        <taxon>Blattodea</taxon>
        <taxon>Blaberoidea</taxon>
        <taxon>Blaberidae</taxon>
        <taxon>Diplopterinae</taxon>
        <taxon>Diploptera</taxon>
    </lineage>
</organism>
<reference evidence="8" key="1">
    <citation type="journal article" date="2023" name="IScience">
        <title>Live-bearing cockroach genome reveals convergent evolutionary mechanisms linked to viviparity in insects and beyond.</title>
        <authorList>
            <person name="Fouks B."/>
            <person name="Harrison M.C."/>
            <person name="Mikhailova A.A."/>
            <person name="Marchal E."/>
            <person name="English S."/>
            <person name="Carruthers M."/>
            <person name="Jennings E.C."/>
            <person name="Chiamaka E.L."/>
            <person name="Frigard R.A."/>
            <person name="Pippel M."/>
            <person name="Attardo G.M."/>
            <person name="Benoit J.B."/>
            <person name="Bornberg-Bauer E."/>
            <person name="Tobe S.S."/>
        </authorList>
    </citation>
    <scope>NUCLEOTIDE SEQUENCE</scope>
    <source>
        <strain evidence="8">Stay&amp;Tobe</strain>
    </source>
</reference>
<proteinExistence type="inferred from homology"/>
<dbReference type="GO" id="GO:0046872">
    <property type="term" value="F:metal ion binding"/>
    <property type="evidence" value="ECO:0007669"/>
    <property type="project" value="UniProtKB-KW"/>
</dbReference>
<comment type="caution">
    <text evidence="8">The sequence shown here is derived from an EMBL/GenBank/DDBJ whole genome shotgun (WGS) entry which is preliminary data.</text>
</comment>
<evidence type="ECO:0000256" key="6">
    <source>
        <dbReference type="RuleBase" id="RU364057"/>
    </source>
</evidence>
<keyword evidence="3 6" id="KW-0479">Metal-binding</keyword>
<reference evidence="8" key="2">
    <citation type="submission" date="2023-05" db="EMBL/GenBank/DDBJ databases">
        <authorList>
            <person name="Fouks B."/>
        </authorList>
    </citation>
    <scope>NUCLEOTIDE SEQUENCE</scope>
    <source>
        <strain evidence="8">Stay&amp;Tobe</strain>
        <tissue evidence="8">Testes</tissue>
    </source>
</reference>
<feature type="non-terminal residue" evidence="8">
    <location>
        <position position="1"/>
    </location>
</feature>
<comment type="similarity">
    <text evidence="1 6">Belongs to the peptidase M76 family.</text>
</comment>